<feature type="signal peptide" evidence="1">
    <location>
        <begin position="1"/>
        <end position="16"/>
    </location>
</feature>
<gene>
    <name evidence="2" type="ORF">NGRA_1807</name>
</gene>
<proteinExistence type="predicted"/>
<protein>
    <submittedName>
        <fullName evidence="2">Uncharacterized protein</fullName>
    </submittedName>
</protein>
<feature type="chain" id="PRO_5040232758" evidence="1">
    <location>
        <begin position="17"/>
        <end position="466"/>
    </location>
</feature>
<accession>A0A9P6H0I3</accession>
<dbReference type="AlphaFoldDB" id="A0A9P6H0I3"/>
<keyword evidence="3" id="KW-1185">Reference proteome</keyword>
<reference evidence="2 3" key="1">
    <citation type="journal article" date="2020" name="Genome Biol. Evol.">
        <title>Comparative genomics of strictly vertically transmitted, feminizing microsporidia endosymbionts of amphipod crustaceans.</title>
        <authorList>
            <person name="Cormier A."/>
            <person name="Chebbi M.A."/>
            <person name="Giraud I."/>
            <person name="Wattier R."/>
            <person name="Teixeira M."/>
            <person name="Gilbert C."/>
            <person name="Rigaud T."/>
            <person name="Cordaux R."/>
        </authorList>
    </citation>
    <scope>NUCLEOTIDE SEQUENCE [LARGE SCALE GENOMIC DNA]</scope>
    <source>
        <strain evidence="2 3">Ou3-Ou53</strain>
    </source>
</reference>
<evidence type="ECO:0000256" key="1">
    <source>
        <dbReference type="SAM" id="SignalP"/>
    </source>
</evidence>
<dbReference type="Proteomes" id="UP000740883">
    <property type="component" value="Unassembled WGS sequence"/>
</dbReference>
<name>A0A9P6H0I3_9MICR</name>
<keyword evidence="1" id="KW-0732">Signal</keyword>
<sequence length="466" mass="52803">MNTNLLFLLNLLTIIAENLDYTFLIGVDINLDSLDLKILEKNVIVSSYNCEIVSSDLYKNYSNQITEVKKLFRIYLQLKADSSTIDNFNLSFKINNDFSLIISKSNLDTLSITKQNQNVFVTCLLVDDCSTKIKLFNVRLRKAGSYKTGTPISSNLCAKKTTHEERKAEFLRQKSNTVREKREKFGEIVKRNKLNNKENLKNTVKKPIVGINSTKLAEKLTQTEPEFTLNNVLPATPNKISQSTSEKEMLSVGFHPLTRAPKIEHDKSLHTAESQEKFKADFQQVSIESIAEIPKPFVNENPSNQGKNELILQNNDFNPTSIKDTIGENKLPLENLNEMSQLNNCDLISSTVGENKLPSENLNEMSQLNNCDLISSTVGENKLPSENLNEMSQLNNFDLISSTVGENKLPSENLNEMSQLNNFDLISPGKDSWFSNVQKYFYSFVGPRIVIRFLTQVGLLLDINFF</sequence>
<evidence type="ECO:0000313" key="2">
    <source>
        <dbReference type="EMBL" id="KAF9762704.1"/>
    </source>
</evidence>
<dbReference type="EMBL" id="SBJO01000141">
    <property type="protein sequence ID" value="KAF9762704.1"/>
    <property type="molecule type" value="Genomic_DNA"/>
</dbReference>
<evidence type="ECO:0000313" key="3">
    <source>
        <dbReference type="Proteomes" id="UP000740883"/>
    </source>
</evidence>
<comment type="caution">
    <text evidence="2">The sequence shown here is derived from an EMBL/GenBank/DDBJ whole genome shotgun (WGS) entry which is preliminary data.</text>
</comment>
<organism evidence="2 3">
    <name type="scientific">Nosema granulosis</name>
    <dbReference type="NCBI Taxonomy" id="83296"/>
    <lineage>
        <taxon>Eukaryota</taxon>
        <taxon>Fungi</taxon>
        <taxon>Fungi incertae sedis</taxon>
        <taxon>Microsporidia</taxon>
        <taxon>Nosematidae</taxon>
        <taxon>Nosema</taxon>
    </lineage>
</organism>